<dbReference type="EMBL" id="SMOL01000695">
    <property type="protein sequence ID" value="KAB2601987.1"/>
    <property type="molecule type" value="Genomic_DNA"/>
</dbReference>
<comment type="caution">
    <text evidence="1">The sequence shown here is derived from an EMBL/GenBank/DDBJ whole genome shotgun (WGS) entry which is preliminary data.</text>
</comment>
<gene>
    <name evidence="1" type="ORF">D8674_002992</name>
</gene>
<name>A0A5N5FGA7_9ROSA</name>
<evidence type="ECO:0000313" key="2">
    <source>
        <dbReference type="Proteomes" id="UP000327157"/>
    </source>
</evidence>
<proteinExistence type="predicted"/>
<organism evidence="1 2">
    <name type="scientific">Pyrus ussuriensis x Pyrus communis</name>
    <dbReference type="NCBI Taxonomy" id="2448454"/>
    <lineage>
        <taxon>Eukaryota</taxon>
        <taxon>Viridiplantae</taxon>
        <taxon>Streptophyta</taxon>
        <taxon>Embryophyta</taxon>
        <taxon>Tracheophyta</taxon>
        <taxon>Spermatophyta</taxon>
        <taxon>Magnoliopsida</taxon>
        <taxon>eudicotyledons</taxon>
        <taxon>Gunneridae</taxon>
        <taxon>Pentapetalae</taxon>
        <taxon>rosids</taxon>
        <taxon>fabids</taxon>
        <taxon>Rosales</taxon>
        <taxon>Rosaceae</taxon>
        <taxon>Amygdaloideae</taxon>
        <taxon>Maleae</taxon>
        <taxon>Pyrus</taxon>
    </lineage>
</organism>
<dbReference type="AlphaFoldDB" id="A0A5N5FGA7"/>
<dbReference type="Proteomes" id="UP000327157">
    <property type="component" value="Chromosome 10"/>
</dbReference>
<accession>A0A5N5FGA7</accession>
<reference evidence="1 2" key="3">
    <citation type="submission" date="2019-11" db="EMBL/GenBank/DDBJ databases">
        <title>A de novo genome assembly of a pear dwarfing rootstock.</title>
        <authorList>
            <person name="Wang F."/>
            <person name="Wang J."/>
            <person name="Li S."/>
            <person name="Zhang Y."/>
            <person name="Fang M."/>
            <person name="Ma L."/>
            <person name="Zhao Y."/>
            <person name="Jiang S."/>
        </authorList>
    </citation>
    <scope>NUCLEOTIDE SEQUENCE [LARGE SCALE GENOMIC DNA]</scope>
    <source>
        <strain evidence="1">S2</strain>
        <tissue evidence="1">Leaf</tissue>
    </source>
</reference>
<evidence type="ECO:0000313" key="1">
    <source>
        <dbReference type="EMBL" id="KAB2601987.1"/>
    </source>
</evidence>
<reference evidence="2" key="2">
    <citation type="submission" date="2019-10" db="EMBL/GenBank/DDBJ databases">
        <title>A de novo genome assembly of a pear dwarfing rootstock.</title>
        <authorList>
            <person name="Wang F."/>
            <person name="Wang J."/>
            <person name="Li S."/>
            <person name="Zhang Y."/>
            <person name="Fang M."/>
            <person name="Ma L."/>
            <person name="Zhao Y."/>
            <person name="Jiang S."/>
        </authorList>
    </citation>
    <scope>NUCLEOTIDE SEQUENCE [LARGE SCALE GENOMIC DNA]</scope>
</reference>
<sequence>MGGVVVVLGPRFSGMCPRGETAGAVVVVETAIKIGGSVDSDNKIHILIVRKIGYEDGFTWISQYVKFDQIDRLMEEE</sequence>
<keyword evidence="2" id="KW-1185">Reference proteome</keyword>
<reference evidence="1 2" key="1">
    <citation type="submission" date="2019-09" db="EMBL/GenBank/DDBJ databases">
        <authorList>
            <person name="Ou C."/>
        </authorList>
    </citation>
    <scope>NUCLEOTIDE SEQUENCE [LARGE SCALE GENOMIC DNA]</scope>
    <source>
        <strain evidence="1">S2</strain>
        <tissue evidence="1">Leaf</tissue>
    </source>
</reference>
<protein>
    <submittedName>
        <fullName evidence="1">GTP-binding protein SAR1A-like</fullName>
    </submittedName>
</protein>